<feature type="region of interest" description="Disordered" evidence="1">
    <location>
        <begin position="1"/>
        <end position="49"/>
    </location>
</feature>
<evidence type="ECO:0000313" key="2">
    <source>
        <dbReference type="EMBL" id="MCI95751.1"/>
    </source>
</evidence>
<sequence>MQEINKRAACYIKDEESNTEKRIRDAKGKEYASRGNKGQDNRQQRHWPR</sequence>
<dbReference type="EMBL" id="LXQA011395700">
    <property type="protein sequence ID" value="MCI95751.1"/>
    <property type="molecule type" value="Genomic_DNA"/>
</dbReference>
<name>A0A392W9C9_9FABA</name>
<dbReference type="Proteomes" id="UP000265520">
    <property type="component" value="Unassembled WGS sequence"/>
</dbReference>
<evidence type="ECO:0000313" key="3">
    <source>
        <dbReference type="Proteomes" id="UP000265520"/>
    </source>
</evidence>
<reference evidence="2 3" key="1">
    <citation type="journal article" date="2018" name="Front. Plant Sci.">
        <title>Red Clover (Trifolium pratense) and Zigzag Clover (T. medium) - A Picture of Genomic Similarities and Differences.</title>
        <authorList>
            <person name="Dluhosova J."/>
            <person name="Istvanek J."/>
            <person name="Nedelnik J."/>
            <person name="Repkova J."/>
        </authorList>
    </citation>
    <scope>NUCLEOTIDE SEQUENCE [LARGE SCALE GENOMIC DNA]</scope>
    <source>
        <strain evidence="3">cv. 10/8</strain>
        <tissue evidence="2">Leaf</tissue>
    </source>
</reference>
<dbReference type="AlphaFoldDB" id="A0A392W9C9"/>
<feature type="compositionally biased region" description="Basic and acidic residues" evidence="1">
    <location>
        <begin position="1"/>
        <end position="43"/>
    </location>
</feature>
<evidence type="ECO:0000256" key="1">
    <source>
        <dbReference type="SAM" id="MobiDB-lite"/>
    </source>
</evidence>
<organism evidence="2 3">
    <name type="scientific">Trifolium medium</name>
    <dbReference type="NCBI Taxonomy" id="97028"/>
    <lineage>
        <taxon>Eukaryota</taxon>
        <taxon>Viridiplantae</taxon>
        <taxon>Streptophyta</taxon>
        <taxon>Embryophyta</taxon>
        <taxon>Tracheophyta</taxon>
        <taxon>Spermatophyta</taxon>
        <taxon>Magnoliopsida</taxon>
        <taxon>eudicotyledons</taxon>
        <taxon>Gunneridae</taxon>
        <taxon>Pentapetalae</taxon>
        <taxon>rosids</taxon>
        <taxon>fabids</taxon>
        <taxon>Fabales</taxon>
        <taxon>Fabaceae</taxon>
        <taxon>Papilionoideae</taxon>
        <taxon>50 kb inversion clade</taxon>
        <taxon>NPAAA clade</taxon>
        <taxon>Hologalegina</taxon>
        <taxon>IRL clade</taxon>
        <taxon>Trifolieae</taxon>
        <taxon>Trifolium</taxon>
    </lineage>
</organism>
<proteinExistence type="predicted"/>
<accession>A0A392W9C9</accession>
<feature type="non-terminal residue" evidence="2">
    <location>
        <position position="49"/>
    </location>
</feature>
<protein>
    <submittedName>
        <fullName evidence="2">Uncharacterized protein</fullName>
    </submittedName>
</protein>
<comment type="caution">
    <text evidence="2">The sequence shown here is derived from an EMBL/GenBank/DDBJ whole genome shotgun (WGS) entry which is preliminary data.</text>
</comment>
<keyword evidence="3" id="KW-1185">Reference proteome</keyword>